<dbReference type="InterPro" id="IPR038933">
    <property type="entry name" value="Ovate"/>
</dbReference>
<feature type="region of interest" description="Disordered" evidence="7">
    <location>
        <begin position="147"/>
        <end position="186"/>
    </location>
</feature>
<proteinExistence type="predicted"/>
<dbReference type="PROSITE" id="PS51754">
    <property type="entry name" value="OVATE"/>
    <property type="match status" value="1"/>
</dbReference>
<dbReference type="OrthoDB" id="1928390at2759"/>
<protein>
    <recommendedName>
        <fullName evidence="6">Transcription repressor</fullName>
    </recommendedName>
    <alternativeName>
        <fullName evidence="6">Ovate family protein</fullName>
    </alternativeName>
</protein>
<feature type="region of interest" description="Disordered" evidence="7">
    <location>
        <begin position="68"/>
        <end position="130"/>
    </location>
</feature>
<dbReference type="InterPro" id="IPR006458">
    <property type="entry name" value="Ovate_C"/>
</dbReference>
<dbReference type="EMBL" id="LFYR01001623">
    <property type="protein sequence ID" value="KMZ60178.1"/>
    <property type="molecule type" value="Genomic_DNA"/>
</dbReference>
<name>A0A0K9NU82_ZOSMR</name>
<evidence type="ECO:0000313" key="9">
    <source>
        <dbReference type="EMBL" id="KMZ60178.1"/>
    </source>
</evidence>
<dbReference type="GO" id="GO:0045892">
    <property type="term" value="P:negative regulation of DNA-templated transcription"/>
    <property type="evidence" value="ECO:0007669"/>
    <property type="project" value="UniProtKB-UniRule"/>
</dbReference>
<keyword evidence="5 6" id="KW-0539">Nucleus</keyword>
<dbReference type="GO" id="GO:0005634">
    <property type="term" value="C:nucleus"/>
    <property type="evidence" value="ECO:0007669"/>
    <property type="project" value="UniProtKB-SubCell"/>
</dbReference>
<dbReference type="OMA" id="FVWEDAE"/>
<evidence type="ECO:0000256" key="4">
    <source>
        <dbReference type="ARBA" id="ARBA00023163"/>
    </source>
</evidence>
<comment type="function">
    <text evidence="6">Transcriptional repressor that regulates multiple aspects of plant growth and development.</text>
</comment>
<evidence type="ECO:0000256" key="2">
    <source>
        <dbReference type="ARBA" id="ARBA00022491"/>
    </source>
</evidence>
<sequence>MKFGRLSGNDMKGLIEKRSMEFCPLSKETRRRLNYRNKTGVEEKMKKMIVTIFNSSMTTGICGFNTRNISSAVKSPGMNPPPPPPPQQQQQQSHVITSLKRNDNSQPSKKVLSNGYGFTSSSSEENSPVEEAHGVILLGRDEVKEETDQTIFSSKSLSSSSSSSSEFYKLRNTRRKSKKNTTKKRKKKVAAVMKDAEVTGMTAVVKDSADPYEDFKSSVLEVMMEKNIVESKDFERLLHTYLEINSRCLHPVIFKVFSEVWEILFVN</sequence>
<dbReference type="PANTHER" id="PTHR33057">
    <property type="entry name" value="TRANSCRIPTION REPRESSOR OFP7-RELATED"/>
    <property type="match status" value="1"/>
</dbReference>
<comment type="caution">
    <text evidence="9">The sequence shown here is derived from an EMBL/GenBank/DDBJ whole genome shotgun (WGS) entry which is preliminary data.</text>
</comment>
<evidence type="ECO:0000259" key="8">
    <source>
        <dbReference type="PROSITE" id="PS51754"/>
    </source>
</evidence>
<keyword evidence="3 6" id="KW-0805">Transcription regulation</keyword>
<evidence type="ECO:0000256" key="7">
    <source>
        <dbReference type="SAM" id="MobiDB-lite"/>
    </source>
</evidence>
<feature type="compositionally biased region" description="Pro residues" evidence="7">
    <location>
        <begin position="78"/>
        <end position="87"/>
    </location>
</feature>
<organism evidence="9 10">
    <name type="scientific">Zostera marina</name>
    <name type="common">Eelgrass</name>
    <dbReference type="NCBI Taxonomy" id="29655"/>
    <lineage>
        <taxon>Eukaryota</taxon>
        <taxon>Viridiplantae</taxon>
        <taxon>Streptophyta</taxon>
        <taxon>Embryophyta</taxon>
        <taxon>Tracheophyta</taxon>
        <taxon>Spermatophyta</taxon>
        <taxon>Magnoliopsida</taxon>
        <taxon>Liliopsida</taxon>
        <taxon>Zosteraceae</taxon>
        <taxon>Zostera</taxon>
    </lineage>
</organism>
<evidence type="ECO:0000256" key="1">
    <source>
        <dbReference type="ARBA" id="ARBA00004123"/>
    </source>
</evidence>
<accession>A0A0K9NU82</accession>
<gene>
    <name evidence="9" type="ORF">ZOSMA_5G00400</name>
</gene>
<comment type="subcellular location">
    <subcellularLocation>
        <location evidence="1 6">Nucleus</location>
    </subcellularLocation>
</comment>
<feature type="compositionally biased region" description="Low complexity" evidence="7">
    <location>
        <begin position="153"/>
        <end position="165"/>
    </location>
</feature>
<feature type="compositionally biased region" description="Basic residues" evidence="7">
    <location>
        <begin position="171"/>
        <end position="186"/>
    </location>
</feature>
<evidence type="ECO:0000313" key="10">
    <source>
        <dbReference type="Proteomes" id="UP000036987"/>
    </source>
</evidence>
<keyword evidence="4 6" id="KW-0804">Transcription</keyword>
<dbReference type="NCBIfam" id="TIGR01568">
    <property type="entry name" value="A_thal_3678"/>
    <property type="match status" value="1"/>
</dbReference>
<evidence type="ECO:0000256" key="5">
    <source>
        <dbReference type="ARBA" id="ARBA00023242"/>
    </source>
</evidence>
<keyword evidence="2 6" id="KW-0678">Repressor</keyword>
<evidence type="ECO:0000256" key="3">
    <source>
        <dbReference type="ARBA" id="ARBA00023015"/>
    </source>
</evidence>
<reference evidence="10" key="1">
    <citation type="journal article" date="2016" name="Nature">
        <title>The genome of the seagrass Zostera marina reveals angiosperm adaptation to the sea.</title>
        <authorList>
            <person name="Olsen J.L."/>
            <person name="Rouze P."/>
            <person name="Verhelst B."/>
            <person name="Lin Y.-C."/>
            <person name="Bayer T."/>
            <person name="Collen J."/>
            <person name="Dattolo E."/>
            <person name="De Paoli E."/>
            <person name="Dittami S."/>
            <person name="Maumus F."/>
            <person name="Michel G."/>
            <person name="Kersting A."/>
            <person name="Lauritano C."/>
            <person name="Lohaus R."/>
            <person name="Toepel M."/>
            <person name="Tonon T."/>
            <person name="Vanneste K."/>
            <person name="Amirebrahimi M."/>
            <person name="Brakel J."/>
            <person name="Bostroem C."/>
            <person name="Chovatia M."/>
            <person name="Grimwood J."/>
            <person name="Jenkins J.W."/>
            <person name="Jueterbock A."/>
            <person name="Mraz A."/>
            <person name="Stam W.T."/>
            <person name="Tice H."/>
            <person name="Bornberg-Bauer E."/>
            <person name="Green P.J."/>
            <person name="Pearson G.A."/>
            <person name="Procaccini G."/>
            <person name="Duarte C.M."/>
            <person name="Schmutz J."/>
            <person name="Reusch T.B.H."/>
            <person name="Van de Peer Y."/>
        </authorList>
    </citation>
    <scope>NUCLEOTIDE SEQUENCE [LARGE SCALE GENOMIC DNA]</scope>
    <source>
        <strain evidence="10">cv. Finnish</strain>
    </source>
</reference>
<evidence type="ECO:0000256" key="6">
    <source>
        <dbReference type="RuleBase" id="RU367028"/>
    </source>
</evidence>
<feature type="domain" description="OVATE" evidence="8">
    <location>
        <begin position="204"/>
        <end position="263"/>
    </location>
</feature>
<dbReference type="PANTHER" id="PTHR33057:SF224">
    <property type="entry name" value="TRANSCRIPTION REPRESSOR"/>
    <property type="match status" value="1"/>
</dbReference>
<dbReference type="Pfam" id="PF04844">
    <property type="entry name" value="Ovate"/>
    <property type="match status" value="1"/>
</dbReference>
<dbReference type="AlphaFoldDB" id="A0A0K9NU82"/>
<keyword evidence="10" id="KW-1185">Reference proteome</keyword>
<dbReference type="Proteomes" id="UP000036987">
    <property type="component" value="Unassembled WGS sequence"/>
</dbReference>